<keyword evidence="1" id="KW-0732">Signal</keyword>
<evidence type="ECO:0000313" key="4">
    <source>
        <dbReference type="Proteomes" id="UP000887568"/>
    </source>
</evidence>
<feature type="chain" id="PRO_5037517958" description="C-type lectin domain-containing protein" evidence="1">
    <location>
        <begin position="44"/>
        <end position="356"/>
    </location>
</feature>
<dbReference type="OrthoDB" id="7357196at2759"/>
<dbReference type="GeneID" id="119723203"/>
<dbReference type="InterPro" id="IPR016187">
    <property type="entry name" value="CTDL_fold"/>
</dbReference>
<dbReference type="Proteomes" id="UP000887568">
    <property type="component" value="Unplaced"/>
</dbReference>
<feature type="domain" description="C-type lectin" evidence="2">
    <location>
        <begin position="59"/>
        <end position="171"/>
    </location>
</feature>
<dbReference type="InterPro" id="IPR001304">
    <property type="entry name" value="C-type_lectin-like"/>
</dbReference>
<evidence type="ECO:0000313" key="3">
    <source>
        <dbReference type="EnsemblMetazoa" id="XP_038049692.1"/>
    </source>
</evidence>
<evidence type="ECO:0000259" key="2">
    <source>
        <dbReference type="PROSITE" id="PS50041"/>
    </source>
</evidence>
<reference evidence="3" key="1">
    <citation type="submission" date="2022-11" db="UniProtKB">
        <authorList>
            <consortium name="EnsemblMetazoa"/>
        </authorList>
    </citation>
    <scope>IDENTIFICATION</scope>
</reference>
<dbReference type="PROSITE" id="PS50041">
    <property type="entry name" value="C_TYPE_LECTIN_2"/>
    <property type="match status" value="1"/>
</dbReference>
<dbReference type="SUPFAM" id="SSF56436">
    <property type="entry name" value="C-type lectin-like"/>
    <property type="match status" value="1"/>
</dbReference>
<proteinExistence type="predicted"/>
<evidence type="ECO:0000256" key="1">
    <source>
        <dbReference type="SAM" id="SignalP"/>
    </source>
</evidence>
<dbReference type="InterPro" id="IPR016186">
    <property type="entry name" value="C-type_lectin-like/link_sf"/>
</dbReference>
<dbReference type="EnsemblMetazoa" id="XM_038193764.1">
    <property type="protein sequence ID" value="XP_038049692.1"/>
    <property type="gene ID" value="LOC119723203"/>
</dbReference>
<keyword evidence="4" id="KW-1185">Reference proteome</keyword>
<dbReference type="PANTHER" id="PTHR22803">
    <property type="entry name" value="MANNOSE, PHOSPHOLIPASE, LECTIN RECEPTOR RELATED"/>
    <property type="match status" value="1"/>
</dbReference>
<dbReference type="Gene3D" id="3.10.100.10">
    <property type="entry name" value="Mannose-Binding Protein A, subunit A"/>
    <property type="match status" value="1"/>
</dbReference>
<feature type="signal peptide" evidence="1">
    <location>
        <begin position="1"/>
        <end position="43"/>
    </location>
</feature>
<dbReference type="InterPro" id="IPR050111">
    <property type="entry name" value="C-type_lectin/snaclec_domain"/>
</dbReference>
<dbReference type="SMART" id="SM00034">
    <property type="entry name" value="CLECT"/>
    <property type="match status" value="1"/>
</dbReference>
<dbReference type="AlphaFoldDB" id="A0A913ZD31"/>
<protein>
    <recommendedName>
        <fullName evidence="2">C-type lectin domain-containing protein</fullName>
    </recommendedName>
</protein>
<accession>A0A913ZD31</accession>
<dbReference type="Pfam" id="PF00059">
    <property type="entry name" value="Lectin_C"/>
    <property type="match status" value="1"/>
</dbReference>
<sequence length="356" mass="39107">MVAMTASGGKWMISSKQLKLSVPMLHFILTLVALAWFLLAVHATTPANNGPCPDGWEVQGQKCFRFLKESKNWQDSRDYCIGIGGDLVVLESQAETDYLVEKMRAYDAHTFLGCRDVETDGHWVCEGYDPSTTYFDEGGSSSGHWTTENPFQTNGGTDENCMEIYHEHSWSVMNDVSCDTLDPLVSCQLKLEDTTTPITTLPQQPTTIVITTPQQLTTAPQQVTTAPQQMTTAPEQVTTAPGQVTTAPEQVTTAPEQVTTHQTAYSSVKTPNWLFSSPFGPGHCLGDRVVTQFTTRLTLQCALRCLRAQWCASFNTIKDGDQTKSMTCQLNDAGAGEMSSLQGTVGCITFNKLFNE</sequence>
<dbReference type="RefSeq" id="XP_038049692.1">
    <property type="nucleotide sequence ID" value="XM_038193764.1"/>
</dbReference>
<organism evidence="3 4">
    <name type="scientific">Patiria miniata</name>
    <name type="common">Bat star</name>
    <name type="synonym">Asterina miniata</name>
    <dbReference type="NCBI Taxonomy" id="46514"/>
    <lineage>
        <taxon>Eukaryota</taxon>
        <taxon>Metazoa</taxon>
        <taxon>Echinodermata</taxon>
        <taxon>Eleutherozoa</taxon>
        <taxon>Asterozoa</taxon>
        <taxon>Asteroidea</taxon>
        <taxon>Valvatacea</taxon>
        <taxon>Valvatida</taxon>
        <taxon>Asterinidae</taxon>
        <taxon>Patiria</taxon>
    </lineage>
</organism>
<name>A0A913ZD31_PATMI</name>